<evidence type="ECO:0000313" key="3">
    <source>
        <dbReference type="Proteomes" id="UP000569329"/>
    </source>
</evidence>
<feature type="region of interest" description="Disordered" evidence="1">
    <location>
        <begin position="24"/>
        <end position="45"/>
    </location>
</feature>
<dbReference type="AlphaFoldDB" id="A0A839DSZ5"/>
<reference evidence="2 3" key="1">
    <citation type="submission" date="2020-07" db="EMBL/GenBank/DDBJ databases">
        <title>Sequencing the genomes of 1000 actinobacteria strains.</title>
        <authorList>
            <person name="Klenk H.-P."/>
        </authorList>
    </citation>
    <scope>NUCLEOTIDE SEQUENCE [LARGE SCALE GENOMIC DNA]</scope>
    <source>
        <strain evidence="2 3">DSM 45975</strain>
    </source>
</reference>
<keyword evidence="3" id="KW-1185">Reference proteome</keyword>
<dbReference type="EMBL" id="JACGWZ010000001">
    <property type="protein sequence ID" value="MBA8824070.1"/>
    <property type="molecule type" value="Genomic_DNA"/>
</dbReference>
<accession>A0A839DSZ5</accession>
<name>A0A839DSZ5_9PSEU</name>
<evidence type="ECO:0000313" key="2">
    <source>
        <dbReference type="EMBL" id="MBA8824070.1"/>
    </source>
</evidence>
<dbReference type="RefSeq" id="WP_182543232.1">
    <property type="nucleotide sequence ID" value="NZ_JACGWZ010000001.1"/>
</dbReference>
<sequence length="77" mass="9109">MASLSLLPDGAERGVVPRRRLEFPERPESFFDEGERPLRTEEPSEPYHRGMLRIARATNRAERRWLREMLDGSEQDR</sequence>
<proteinExistence type="predicted"/>
<dbReference type="Proteomes" id="UP000569329">
    <property type="component" value="Unassembled WGS sequence"/>
</dbReference>
<protein>
    <submittedName>
        <fullName evidence="2">Uncharacterized protein</fullName>
    </submittedName>
</protein>
<comment type="caution">
    <text evidence="2">The sequence shown here is derived from an EMBL/GenBank/DDBJ whole genome shotgun (WGS) entry which is preliminary data.</text>
</comment>
<gene>
    <name evidence="2" type="ORF">FHX42_001399</name>
</gene>
<evidence type="ECO:0000256" key="1">
    <source>
        <dbReference type="SAM" id="MobiDB-lite"/>
    </source>
</evidence>
<organism evidence="2 3">
    <name type="scientific">Halosaccharopolyspora lacisalsi</name>
    <dbReference type="NCBI Taxonomy" id="1000566"/>
    <lineage>
        <taxon>Bacteria</taxon>
        <taxon>Bacillati</taxon>
        <taxon>Actinomycetota</taxon>
        <taxon>Actinomycetes</taxon>
        <taxon>Pseudonocardiales</taxon>
        <taxon>Pseudonocardiaceae</taxon>
        <taxon>Halosaccharopolyspora</taxon>
    </lineage>
</organism>